<dbReference type="SUPFAM" id="SSF81665">
    <property type="entry name" value="Calcium ATPase, transmembrane domain M"/>
    <property type="match status" value="1"/>
</dbReference>
<keyword evidence="4" id="KW-0106">Calcium</keyword>
<keyword evidence="7 9" id="KW-0472">Membrane</keyword>
<feature type="transmembrane region" description="Helical" evidence="9">
    <location>
        <begin position="647"/>
        <end position="666"/>
    </location>
</feature>
<dbReference type="InterPro" id="IPR059000">
    <property type="entry name" value="ATPase_P-type_domA"/>
</dbReference>
<comment type="subcellular location">
    <subcellularLocation>
        <location evidence="1">Membrane</location>
    </subcellularLocation>
</comment>
<keyword evidence="2 9" id="KW-0812">Transmembrane</keyword>
<dbReference type="GO" id="GO:0005524">
    <property type="term" value="F:ATP binding"/>
    <property type="evidence" value="ECO:0007669"/>
    <property type="project" value="InterPro"/>
</dbReference>
<keyword evidence="5" id="KW-0460">Magnesium</keyword>
<evidence type="ECO:0000256" key="2">
    <source>
        <dbReference type="ARBA" id="ARBA00022692"/>
    </source>
</evidence>
<feature type="transmembrane region" description="Helical" evidence="9">
    <location>
        <begin position="372"/>
        <end position="391"/>
    </location>
</feature>
<feature type="region of interest" description="Disordered" evidence="8">
    <location>
        <begin position="89"/>
        <end position="110"/>
    </location>
</feature>
<feature type="transmembrane region" description="Helical" evidence="9">
    <location>
        <begin position="429"/>
        <end position="455"/>
    </location>
</feature>
<dbReference type="GO" id="GO:0016887">
    <property type="term" value="F:ATP hydrolysis activity"/>
    <property type="evidence" value="ECO:0007669"/>
    <property type="project" value="InterPro"/>
</dbReference>
<dbReference type="Gene3D" id="3.40.50.1000">
    <property type="entry name" value="HAD superfamily/HAD-like"/>
    <property type="match status" value="1"/>
</dbReference>
<dbReference type="NCBIfam" id="TIGR01494">
    <property type="entry name" value="ATPase_P-type"/>
    <property type="match status" value="1"/>
</dbReference>
<evidence type="ECO:0000256" key="7">
    <source>
        <dbReference type="ARBA" id="ARBA00023136"/>
    </source>
</evidence>
<dbReference type="Gene3D" id="1.20.1110.10">
    <property type="entry name" value="Calcium-transporting ATPase, transmembrane domain"/>
    <property type="match status" value="2"/>
</dbReference>
<organism evidence="12">
    <name type="scientific">Fagus sylvatica</name>
    <name type="common">Beechnut</name>
    <dbReference type="NCBI Taxonomy" id="28930"/>
    <lineage>
        <taxon>Eukaryota</taxon>
        <taxon>Viridiplantae</taxon>
        <taxon>Streptophyta</taxon>
        <taxon>Embryophyta</taxon>
        <taxon>Tracheophyta</taxon>
        <taxon>Spermatophyta</taxon>
        <taxon>Magnoliopsida</taxon>
        <taxon>eudicotyledons</taxon>
        <taxon>Gunneridae</taxon>
        <taxon>Pentapetalae</taxon>
        <taxon>rosids</taxon>
        <taxon>fabids</taxon>
        <taxon>Fagales</taxon>
        <taxon>Fagaceae</taxon>
        <taxon>Fagus</taxon>
    </lineage>
</organism>
<protein>
    <submittedName>
        <fullName evidence="12">Uncharacterized protein</fullName>
    </submittedName>
</protein>
<evidence type="ECO:0000256" key="1">
    <source>
        <dbReference type="ARBA" id="ARBA00004370"/>
    </source>
</evidence>
<dbReference type="SUPFAM" id="SSF81653">
    <property type="entry name" value="Calcium ATPase, transduction domain A"/>
    <property type="match status" value="1"/>
</dbReference>
<feature type="transmembrane region" description="Helical" evidence="9">
    <location>
        <begin position="760"/>
        <end position="779"/>
    </location>
</feature>
<dbReference type="PANTHER" id="PTHR24093:SF470">
    <property type="entry name" value="CALCIUM-TRANSPORTING ATPASE 12, PLASMA MEMBRANE-TYPE-LIKE"/>
    <property type="match status" value="1"/>
</dbReference>
<dbReference type="GO" id="GO:0046872">
    <property type="term" value="F:metal ion binding"/>
    <property type="evidence" value="ECO:0007669"/>
    <property type="project" value="UniProtKB-KW"/>
</dbReference>
<dbReference type="SUPFAM" id="SSF56784">
    <property type="entry name" value="HAD-like"/>
    <property type="match status" value="1"/>
</dbReference>
<evidence type="ECO:0000256" key="6">
    <source>
        <dbReference type="ARBA" id="ARBA00022989"/>
    </source>
</evidence>
<proteinExistence type="predicted"/>
<evidence type="ECO:0000256" key="5">
    <source>
        <dbReference type="ARBA" id="ARBA00022842"/>
    </source>
</evidence>
<dbReference type="InterPro" id="IPR023214">
    <property type="entry name" value="HAD_sf"/>
</dbReference>
<dbReference type="Gene3D" id="2.70.150.10">
    <property type="entry name" value="Calcium-transporting ATPase, cytoplasmic transduction domain A"/>
    <property type="match status" value="1"/>
</dbReference>
<gene>
    <name evidence="12" type="ORF">FSB_LOCUS58008</name>
</gene>
<keyword evidence="6 9" id="KW-1133">Transmembrane helix</keyword>
<feature type="domain" description="Cation-transporting P-type ATPase C-terminal" evidence="11">
    <location>
        <begin position="664"/>
        <end position="738"/>
    </location>
</feature>
<reference evidence="12" key="1">
    <citation type="submission" date="2018-02" db="EMBL/GenBank/DDBJ databases">
        <authorList>
            <person name="Cohen D.B."/>
            <person name="Kent A.D."/>
        </authorList>
    </citation>
    <scope>NUCLEOTIDE SEQUENCE</scope>
</reference>
<sequence length="822" mass="91824">MITTSSGNDRDVESQLIPTNSPSESWRRWNLLILQLQNLIPRGDRAENDSFALDRVSSSTSYYSVVSQDDEDAGQEDTQISEITEISSISRQVSTRASSDGENDNLNRDPRLLQQENIIKMVREKDLDSVQNFGGSQGIAEALDTDLVKGISGHEQDLICRSIARTLSITQTTTLGFFQFLPKSCNNYTILLLLVSAVLSLGFGIKEKGMRTGWYEGAIIILAIIVVVVAHSIREYRLKHSKKMSRRQRPLEIQQMRVDVIRGGDLKKVLTCDVLLGDIVCLEKGNFVPADGLFISGELIIEVDGDLESIINDHNPFLFYGAKVTKGTGRMLVTSESMDTTLLGDLLKKVAYVLDKTPLPAQLDKVNTGTQITGLSISILILVVLFLRFMLHKENVHSNLPDLKKPTASKEIMDAILKNVMKLNRKNGLIASLSTLLVGVTEGIPLVITLIIYYWNKKMLSDKASTQDPLACLTMSSITTICIDKKDWPLDEREIEVLKNAGVNITMFSEDKVSVPQEAIQSLPNLESRSVLEGEEFRNYTDKERMDKVEKIGLMGSSLPSDKLLLVQYLKKRGHIVVMVGVKTNEIPALKEADVGIAITRSTEMARESSDIIIKDCNLSSFFTIISCERCTYDNIRKYIQLELTKNIAGLLITSITTMFCGYSPITAFQLLWANFVVALLGGFSLLIEPNTEKLMEKPPLSQTEPLITKAMWRNLVIQALFQAAILLTLQFKGQTILDISKKLTFIEIAHILGNARLNWVHWFVCLLVGMVSWVNDLVKRCTYALWKWLTGRAGSHRATITFRPSTPSEPTCNLELPLTHS</sequence>
<feature type="transmembrane region" description="Helical" evidence="9">
    <location>
        <begin position="711"/>
        <end position="732"/>
    </location>
</feature>
<dbReference type="PANTHER" id="PTHR24093">
    <property type="entry name" value="CATION TRANSPORTING ATPASE"/>
    <property type="match status" value="1"/>
</dbReference>
<keyword evidence="3" id="KW-0479">Metal-binding</keyword>
<feature type="compositionally biased region" description="Polar residues" evidence="8">
    <location>
        <begin position="91"/>
        <end position="100"/>
    </location>
</feature>
<name>A0A2N9IXM2_FAGSY</name>
<feature type="transmembrane region" description="Helical" evidence="9">
    <location>
        <begin position="188"/>
        <end position="205"/>
    </location>
</feature>
<feature type="region of interest" description="Disordered" evidence="8">
    <location>
        <begin position="1"/>
        <end position="21"/>
    </location>
</feature>
<dbReference type="InterPro" id="IPR036412">
    <property type="entry name" value="HAD-like_sf"/>
</dbReference>
<feature type="transmembrane region" description="Helical" evidence="9">
    <location>
        <begin position="672"/>
        <end position="690"/>
    </location>
</feature>
<dbReference type="GO" id="GO:0005886">
    <property type="term" value="C:plasma membrane"/>
    <property type="evidence" value="ECO:0007669"/>
    <property type="project" value="TreeGrafter"/>
</dbReference>
<dbReference type="InterPro" id="IPR008250">
    <property type="entry name" value="ATPase_P-typ_transduc_dom_A_sf"/>
</dbReference>
<dbReference type="InterPro" id="IPR023298">
    <property type="entry name" value="ATPase_P-typ_TM_dom_sf"/>
</dbReference>
<evidence type="ECO:0000256" key="8">
    <source>
        <dbReference type="SAM" id="MobiDB-lite"/>
    </source>
</evidence>
<evidence type="ECO:0000313" key="12">
    <source>
        <dbReference type="EMBL" id="SPD30126.1"/>
    </source>
</evidence>
<dbReference type="Pfam" id="PF00122">
    <property type="entry name" value="E1-E2_ATPase"/>
    <property type="match status" value="1"/>
</dbReference>
<evidence type="ECO:0000256" key="3">
    <source>
        <dbReference type="ARBA" id="ARBA00022723"/>
    </source>
</evidence>
<dbReference type="InterPro" id="IPR006068">
    <property type="entry name" value="ATPase_P-typ_cation-transptr_C"/>
</dbReference>
<evidence type="ECO:0000259" key="10">
    <source>
        <dbReference type="Pfam" id="PF00122"/>
    </source>
</evidence>
<dbReference type="PRINTS" id="PR00119">
    <property type="entry name" value="CATATPASE"/>
</dbReference>
<dbReference type="InterPro" id="IPR001757">
    <property type="entry name" value="P_typ_ATPase"/>
</dbReference>
<evidence type="ECO:0000256" key="9">
    <source>
        <dbReference type="SAM" id="Phobius"/>
    </source>
</evidence>
<dbReference type="EMBL" id="OIVN01006303">
    <property type="protein sequence ID" value="SPD30126.1"/>
    <property type="molecule type" value="Genomic_DNA"/>
</dbReference>
<feature type="transmembrane region" description="Helical" evidence="9">
    <location>
        <begin position="217"/>
        <end position="236"/>
    </location>
</feature>
<feature type="domain" description="P-type ATPase A" evidence="10">
    <location>
        <begin position="254"/>
        <end position="342"/>
    </location>
</feature>
<dbReference type="GO" id="GO:0005388">
    <property type="term" value="F:P-type calcium transporter activity"/>
    <property type="evidence" value="ECO:0007669"/>
    <property type="project" value="TreeGrafter"/>
</dbReference>
<dbReference type="AlphaFoldDB" id="A0A2N9IXM2"/>
<evidence type="ECO:0000256" key="4">
    <source>
        <dbReference type="ARBA" id="ARBA00022837"/>
    </source>
</evidence>
<dbReference type="Pfam" id="PF00689">
    <property type="entry name" value="Cation_ATPase_C"/>
    <property type="match status" value="1"/>
</dbReference>
<accession>A0A2N9IXM2</accession>
<evidence type="ECO:0000259" key="11">
    <source>
        <dbReference type="Pfam" id="PF00689"/>
    </source>
</evidence>